<reference evidence="1" key="1">
    <citation type="submission" date="2023-07" db="EMBL/GenBank/DDBJ databases">
        <title>Black Yeasts Isolated from many extreme environments.</title>
        <authorList>
            <person name="Coleine C."/>
            <person name="Stajich J.E."/>
            <person name="Selbmann L."/>
        </authorList>
    </citation>
    <scope>NUCLEOTIDE SEQUENCE</scope>
    <source>
        <strain evidence="1">CCFEE 5714</strain>
    </source>
</reference>
<evidence type="ECO:0000313" key="1">
    <source>
        <dbReference type="EMBL" id="KAK3680661.1"/>
    </source>
</evidence>
<dbReference type="EMBL" id="JAUTXU010000435">
    <property type="protein sequence ID" value="KAK3680661.1"/>
    <property type="molecule type" value="Genomic_DNA"/>
</dbReference>
<keyword evidence="2" id="KW-1185">Reference proteome</keyword>
<organism evidence="1 2">
    <name type="scientific">Vermiconidia calcicola</name>
    <dbReference type="NCBI Taxonomy" id="1690605"/>
    <lineage>
        <taxon>Eukaryota</taxon>
        <taxon>Fungi</taxon>
        <taxon>Dikarya</taxon>
        <taxon>Ascomycota</taxon>
        <taxon>Pezizomycotina</taxon>
        <taxon>Dothideomycetes</taxon>
        <taxon>Dothideomycetidae</taxon>
        <taxon>Mycosphaerellales</taxon>
        <taxon>Extremaceae</taxon>
        <taxon>Vermiconidia</taxon>
    </lineage>
</organism>
<name>A0ACC3M9H4_9PEZI</name>
<protein>
    <submittedName>
        <fullName evidence="1">Uncharacterized protein</fullName>
    </submittedName>
</protein>
<gene>
    <name evidence="1" type="ORF">LTR37_021123</name>
</gene>
<evidence type="ECO:0000313" key="2">
    <source>
        <dbReference type="Proteomes" id="UP001281147"/>
    </source>
</evidence>
<accession>A0ACC3M9H4</accession>
<dbReference type="Proteomes" id="UP001281147">
    <property type="component" value="Unassembled WGS sequence"/>
</dbReference>
<comment type="caution">
    <text evidence="1">The sequence shown here is derived from an EMBL/GenBank/DDBJ whole genome shotgun (WGS) entry which is preliminary data.</text>
</comment>
<sequence length="134" mass="14455">MAGGDDSLAMLQLPFHELRFPYEISKLRSRQPRRSFTSDEASRRYDATADQRLLSAVQNFIRVLGGCRDAIDEVVAAQPTMLAPQHTNADDAAAQTDEDSGYGGGDEGGNSSSASSNSEHTSDSGYDSHPSRMV</sequence>
<proteinExistence type="predicted"/>